<dbReference type="AlphaFoldDB" id="A0A381ZHQ3"/>
<feature type="domain" description="Peptidase MA-like" evidence="2">
    <location>
        <begin position="211"/>
        <end position="358"/>
    </location>
</feature>
<dbReference type="EMBL" id="UINC01021215">
    <property type="protein sequence ID" value="SVA88283.1"/>
    <property type="molecule type" value="Genomic_DNA"/>
</dbReference>
<proteinExistence type="predicted"/>
<organism evidence="3">
    <name type="scientific">marine metagenome</name>
    <dbReference type="NCBI Taxonomy" id="408172"/>
    <lineage>
        <taxon>unclassified sequences</taxon>
        <taxon>metagenomes</taxon>
        <taxon>ecological metagenomes</taxon>
    </lineage>
</organism>
<protein>
    <recommendedName>
        <fullName evidence="2">Peptidase MA-like domain-containing protein</fullName>
    </recommendedName>
</protein>
<accession>A0A381ZHQ3</accession>
<evidence type="ECO:0000313" key="3">
    <source>
        <dbReference type="EMBL" id="SVA88283.1"/>
    </source>
</evidence>
<reference evidence="3" key="1">
    <citation type="submission" date="2018-05" db="EMBL/GenBank/DDBJ databases">
        <authorList>
            <person name="Lanie J.A."/>
            <person name="Ng W.-L."/>
            <person name="Kazmierczak K.M."/>
            <person name="Andrzejewski T.M."/>
            <person name="Davidsen T.M."/>
            <person name="Wayne K.J."/>
            <person name="Tettelin H."/>
            <person name="Glass J.I."/>
            <person name="Rusch D."/>
            <person name="Podicherti R."/>
            <person name="Tsui H.-C.T."/>
            <person name="Winkler M.E."/>
        </authorList>
    </citation>
    <scope>NUCLEOTIDE SEQUENCE</scope>
</reference>
<evidence type="ECO:0000256" key="1">
    <source>
        <dbReference type="SAM" id="Phobius"/>
    </source>
</evidence>
<gene>
    <name evidence="3" type="ORF">METZ01_LOCUS141137</name>
</gene>
<feature type="non-terminal residue" evidence="3">
    <location>
        <position position="406"/>
    </location>
</feature>
<evidence type="ECO:0000259" key="2">
    <source>
        <dbReference type="Pfam" id="PF13485"/>
    </source>
</evidence>
<name>A0A381ZHQ3_9ZZZZ</name>
<keyword evidence="1" id="KW-0472">Membrane</keyword>
<keyword evidence="1" id="KW-1133">Transmembrane helix</keyword>
<feature type="transmembrane region" description="Helical" evidence="1">
    <location>
        <begin position="373"/>
        <end position="394"/>
    </location>
</feature>
<dbReference type="InterPro" id="IPR039568">
    <property type="entry name" value="Peptidase_MA-like_dom"/>
</dbReference>
<keyword evidence="1" id="KW-0812">Transmembrane</keyword>
<dbReference type="Pfam" id="PF13485">
    <property type="entry name" value="Peptidase_MA_2"/>
    <property type="match status" value="1"/>
</dbReference>
<sequence>MIIGCFFFETMQAAGHTPSKDESLATISTESHSINFPVNISFELIGKSHIKIDEILFYYQLTNTNVRGYGYTSITGIDSATDQHGFRAVFKLSTSGSNYIPSGTHISYHFEINYKDGQKQSTGPVSFDYLDPKYSWQKLESETMTVFWHDIPESKIEEAILKSEVILNQVSDFLEVNQKPLIRAIVINSQKESVESFPKISLSATRDSIYGGFAFQEYGVFIIRGLNVDGMIHEATHLLLTQKMGSPLAQVPAWLSEGIAMYFEIDNNHRRRTAEIAYLQKKLRPISSMESVPSRSLDIRLFYAHSQEMVRYLIDIEGREKFLRLLGQIDSGVRADSAVIDVYGKNLDDLDKSWQATLSPTFDRRLLVDPGTFWTSLILGTTFLFAVIVSTITWSRKKLSSQTETI</sequence>